<dbReference type="OrthoDB" id="4368961at2759"/>
<evidence type="ECO:0000313" key="1">
    <source>
        <dbReference type="EMBL" id="KAJ5097782.1"/>
    </source>
</evidence>
<dbReference type="Proteomes" id="UP001149165">
    <property type="component" value="Unassembled WGS sequence"/>
</dbReference>
<dbReference type="InterPro" id="IPR011009">
    <property type="entry name" value="Kinase-like_dom_sf"/>
</dbReference>
<accession>A0A9W9FCT2</accession>
<reference evidence="1" key="2">
    <citation type="journal article" date="2023" name="IMA Fungus">
        <title>Comparative genomic study of the Penicillium genus elucidates a diverse pangenome and 15 lateral gene transfer events.</title>
        <authorList>
            <person name="Petersen C."/>
            <person name="Sorensen T."/>
            <person name="Nielsen M.R."/>
            <person name="Sondergaard T.E."/>
            <person name="Sorensen J.L."/>
            <person name="Fitzpatrick D.A."/>
            <person name="Frisvad J.C."/>
            <person name="Nielsen K.L."/>
        </authorList>
    </citation>
    <scope>NUCLEOTIDE SEQUENCE</scope>
    <source>
        <strain evidence="1">IBT 30069</strain>
    </source>
</reference>
<name>A0A9W9FCT2_9EURO</name>
<dbReference type="EMBL" id="JAPQKH010000005">
    <property type="protein sequence ID" value="KAJ5097782.1"/>
    <property type="molecule type" value="Genomic_DNA"/>
</dbReference>
<keyword evidence="1" id="KW-0418">Kinase</keyword>
<reference evidence="1" key="1">
    <citation type="submission" date="2022-11" db="EMBL/GenBank/DDBJ databases">
        <authorList>
            <person name="Petersen C."/>
        </authorList>
    </citation>
    <scope>NUCLEOTIDE SEQUENCE</scope>
    <source>
        <strain evidence="1">IBT 30069</strain>
    </source>
</reference>
<protein>
    <submittedName>
        <fullName evidence="1">Protein kinase</fullName>
    </submittedName>
</protein>
<proteinExistence type="predicted"/>
<keyword evidence="2" id="KW-1185">Reference proteome</keyword>
<dbReference type="GO" id="GO:0016301">
    <property type="term" value="F:kinase activity"/>
    <property type="evidence" value="ECO:0007669"/>
    <property type="project" value="UniProtKB-KW"/>
</dbReference>
<dbReference type="SUPFAM" id="SSF56112">
    <property type="entry name" value="Protein kinase-like (PK-like)"/>
    <property type="match status" value="1"/>
</dbReference>
<dbReference type="AlphaFoldDB" id="A0A9W9FCT2"/>
<gene>
    <name evidence="1" type="ORF">N7456_008503</name>
</gene>
<comment type="caution">
    <text evidence="1">The sequence shown here is derived from an EMBL/GenBank/DDBJ whole genome shotgun (WGS) entry which is preliminary data.</text>
</comment>
<organism evidence="1 2">
    <name type="scientific">Penicillium angulare</name>
    <dbReference type="NCBI Taxonomy" id="116970"/>
    <lineage>
        <taxon>Eukaryota</taxon>
        <taxon>Fungi</taxon>
        <taxon>Dikarya</taxon>
        <taxon>Ascomycota</taxon>
        <taxon>Pezizomycotina</taxon>
        <taxon>Eurotiomycetes</taxon>
        <taxon>Eurotiomycetidae</taxon>
        <taxon>Eurotiales</taxon>
        <taxon>Aspergillaceae</taxon>
        <taxon>Penicillium</taxon>
    </lineage>
</organism>
<sequence>MGLPPLAMIERSDYAKKFFDASAGTGKWRDSAEIHLTSLEEVECILDCENQVDFLRFMRRMLKWEPNERASAKDLLSDPWLRS</sequence>
<dbReference type="Gene3D" id="1.10.510.10">
    <property type="entry name" value="Transferase(Phosphotransferase) domain 1"/>
    <property type="match status" value="1"/>
</dbReference>
<keyword evidence="1" id="KW-0808">Transferase</keyword>
<evidence type="ECO:0000313" key="2">
    <source>
        <dbReference type="Proteomes" id="UP001149165"/>
    </source>
</evidence>